<dbReference type="InterPro" id="IPR050736">
    <property type="entry name" value="Sensor_HK_Regulatory"/>
</dbReference>
<keyword evidence="6" id="KW-0175">Coiled coil</keyword>
<feature type="non-terminal residue" evidence="8">
    <location>
        <position position="1"/>
    </location>
</feature>
<proteinExistence type="predicted"/>
<dbReference type="CDD" id="cd00082">
    <property type="entry name" value="HisKA"/>
    <property type="match status" value="1"/>
</dbReference>
<dbReference type="Pfam" id="PF00512">
    <property type="entry name" value="HisKA"/>
    <property type="match status" value="1"/>
</dbReference>
<dbReference type="GO" id="GO:0000155">
    <property type="term" value="F:phosphorelay sensor kinase activity"/>
    <property type="evidence" value="ECO:0007669"/>
    <property type="project" value="InterPro"/>
</dbReference>
<feature type="domain" description="Histidine kinase" evidence="7">
    <location>
        <begin position="110"/>
        <end position="235"/>
    </location>
</feature>
<keyword evidence="3" id="KW-0808">Transferase</keyword>
<dbReference type="SMART" id="SM00388">
    <property type="entry name" value="HisKA"/>
    <property type="match status" value="1"/>
</dbReference>
<protein>
    <recommendedName>
        <fullName evidence="2">histidine kinase</fullName>
        <ecNumber evidence="2">2.7.13.3</ecNumber>
    </recommendedName>
</protein>
<evidence type="ECO:0000256" key="4">
    <source>
        <dbReference type="ARBA" id="ARBA00022777"/>
    </source>
</evidence>
<evidence type="ECO:0000256" key="3">
    <source>
        <dbReference type="ARBA" id="ARBA00022679"/>
    </source>
</evidence>
<sequence>FDAAEYVSEGFEETQWKQSSDIVVDGEPRGVVEVHYLEPRPDGDEGPFLQEEQDLTDGIARVLSEIIERKRAEQDREEAMAELEVLNRELDFARQQAEEANRLKSEFLANTSHEIRTPLNGMIGYLQLILNGLCDSREEELQYVSGAMESAKHLLSLINDVLDVAKIEAGKLQLHTEPVPMASLLAHVHSLIQVQAEQAGIELRFEPVAEDLSAWADEDRLKQVFLNLLGNALKF</sequence>
<dbReference type="PANTHER" id="PTHR43711">
    <property type="entry name" value="TWO-COMPONENT HISTIDINE KINASE"/>
    <property type="match status" value="1"/>
</dbReference>
<dbReference type="InterPro" id="IPR005467">
    <property type="entry name" value="His_kinase_dom"/>
</dbReference>
<feature type="non-terminal residue" evidence="8">
    <location>
        <position position="235"/>
    </location>
</feature>
<dbReference type="AlphaFoldDB" id="X0Z9B9"/>
<evidence type="ECO:0000256" key="6">
    <source>
        <dbReference type="SAM" id="Coils"/>
    </source>
</evidence>
<dbReference type="Gene3D" id="3.30.565.10">
    <property type="entry name" value="Histidine kinase-like ATPase, C-terminal domain"/>
    <property type="match status" value="1"/>
</dbReference>
<evidence type="ECO:0000313" key="8">
    <source>
        <dbReference type="EMBL" id="GAG45061.1"/>
    </source>
</evidence>
<dbReference type="SUPFAM" id="SSF47384">
    <property type="entry name" value="Homodimeric domain of signal transducing histidine kinase"/>
    <property type="match status" value="1"/>
</dbReference>
<dbReference type="InterPro" id="IPR036097">
    <property type="entry name" value="HisK_dim/P_sf"/>
</dbReference>
<accession>X0Z9B9</accession>
<dbReference type="EC" id="2.7.13.3" evidence="2"/>
<keyword evidence="5" id="KW-0902">Two-component regulatory system</keyword>
<gene>
    <name evidence="8" type="ORF">S01H1_76579</name>
</gene>
<comment type="caution">
    <text evidence="8">The sequence shown here is derived from an EMBL/GenBank/DDBJ whole genome shotgun (WGS) entry which is preliminary data.</text>
</comment>
<evidence type="ECO:0000256" key="1">
    <source>
        <dbReference type="ARBA" id="ARBA00000085"/>
    </source>
</evidence>
<evidence type="ECO:0000256" key="2">
    <source>
        <dbReference type="ARBA" id="ARBA00012438"/>
    </source>
</evidence>
<keyword evidence="4" id="KW-0418">Kinase</keyword>
<evidence type="ECO:0000259" key="7">
    <source>
        <dbReference type="PROSITE" id="PS50109"/>
    </source>
</evidence>
<reference evidence="8" key="1">
    <citation type="journal article" date="2014" name="Front. Microbiol.">
        <title>High frequency of phylogenetically diverse reductive dehalogenase-homologous genes in deep subseafloor sedimentary metagenomes.</title>
        <authorList>
            <person name="Kawai M."/>
            <person name="Futagami T."/>
            <person name="Toyoda A."/>
            <person name="Takaki Y."/>
            <person name="Nishi S."/>
            <person name="Hori S."/>
            <person name="Arai W."/>
            <person name="Tsubouchi T."/>
            <person name="Morono Y."/>
            <person name="Uchiyama I."/>
            <person name="Ito T."/>
            <person name="Fujiyama A."/>
            <person name="Inagaki F."/>
            <person name="Takami H."/>
        </authorList>
    </citation>
    <scope>NUCLEOTIDE SEQUENCE</scope>
    <source>
        <strain evidence="8">Expedition CK06-06</strain>
    </source>
</reference>
<dbReference type="EMBL" id="BARS01051404">
    <property type="protein sequence ID" value="GAG45061.1"/>
    <property type="molecule type" value="Genomic_DNA"/>
</dbReference>
<feature type="coiled-coil region" evidence="6">
    <location>
        <begin position="69"/>
        <end position="110"/>
    </location>
</feature>
<evidence type="ECO:0000256" key="5">
    <source>
        <dbReference type="ARBA" id="ARBA00023012"/>
    </source>
</evidence>
<comment type="catalytic activity">
    <reaction evidence="1">
        <text>ATP + protein L-histidine = ADP + protein N-phospho-L-histidine.</text>
        <dbReference type="EC" id="2.7.13.3"/>
    </reaction>
</comment>
<organism evidence="8">
    <name type="scientific">marine sediment metagenome</name>
    <dbReference type="NCBI Taxonomy" id="412755"/>
    <lineage>
        <taxon>unclassified sequences</taxon>
        <taxon>metagenomes</taxon>
        <taxon>ecological metagenomes</taxon>
    </lineage>
</organism>
<dbReference type="SUPFAM" id="SSF55874">
    <property type="entry name" value="ATPase domain of HSP90 chaperone/DNA topoisomerase II/histidine kinase"/>
    <property type="match status" value="1"/>
</dbReference>
<dbReference type="InterPro" id="IPR036890">
    <property type="entry name" value="HATPase_C_sf"/>
</dbReference>
<dbReference type="PANTHER" id="PTHR43711:SF1">
    <property type="entry name" value="HISTIDINE KINASE 1"/>
    <property type="match status" value="1"/>
</dbReference>
<dbReference type="PROSITE" id="PS50109">
    <property type="entry name" value="HIS_KIN"/>
    <property type="match status" value="1"/>
</dbReference>
<dbReference type="Gene3D" id="1.10.287.130">
    <property type="match status" value="1"/>
</dbReference>
<dbReference type="InterPro" id="IPR003661">
    <property type="entry name" value="HisK_dim/P_dom"/>
</dbReference>
<name>X0Z9B9_9ZZZZ</name>